<dbReference type="InterPro" id="IPR027417">
    <property type="entry name" value="P-loop_NTPase"/>
</dbReference>
<keyword evidence="2" id="KW-1185">Reference proteome</keyword>
<dbReference type="KEGG" id="mee:DA075_10130"/>
<organism evidence="1 2">
    <name type="scientific">Methylobacterium currus</name>
    <dbReference type="NCBI Taxonomy" id="2051553"/>
    <lineage>
        <taxon>Bacteria</taxon>
        <taxon>Pseudomonadati</taxon>
        <taxon>Pseudomonadota</taxon>
        <taxon>Alphaproteobacteria</taxon>
        <taxon>Hyphomicrobiales</taxon>
        <taxon>Methylobacteriaceae</taxon>
        <taxon>Methylobacterium</taxon>
    </lineage>
</organism>
<proteinExistence type="predicted"/>
<dbReference type="Gene3D" id="3.30.420.240">
    <property type="match status" value="1"/>
</dbReference>
<sequence>MPAPSTATTETWPPDYVEAFAWRQKQALKLKANPATLYGAKEFYRSRPVEFINHWAITYDPRLASGELPAKLPFILFRRQADLVTFLLACLHGEENGLVEKCRDAGATWVCCAFSVWLWLFWPGAAVGWGSRKEQLVDRIGDADSIFEKMRIIVRGLPRQFWPAGFSPVDHMTYMRLINPENDASITGEAGDNIGRGGRKLIYFKDESAHYERPEKIEAALADNTRVQIDISSVNGLGNVFHRRREAGSDWQGGPVTKGKTNVFVFDWRDHPGKDQAWYDARRGKAQADGLMHVFAQEVDRNYAAAVDNVIIPAEWVKAAIDAHVKLGFDDTGMWMAALDVADEGGDRNALSKRKGVILKSLEEWGERDTGETTRRAVDGCAGLGEIDLQYDSVGVGAGVKAEANRLADENLLPPGLFLTPWSAGAAVLWPDQHVEPNDRQTPLNKDFYANLKAQAWWQLRRRFERTWRAINDPGFTWAPEDLISLPSTLPLLRQLEKELSQPTTRRDGRMRLVIDKAPPGTRSPNLADSVVMVYWPVETLRPLRISPAALAAARSRTPLRFGRGR</sequence>
<dbReference type="EMBL" id="CP028843">
    <property type="protein sequence ID" value="AWB21228.1"/>
    <property type="molecule type" value="Genomic_DNA"/>
</dbReference>
<protein>
    <submittedName>
        <fullName evidence="1">TerL protein</fullName>
    </submittedName>
</protein>
<dbReference type="AlphaFoldDB" id="A0A2R4WI67"/>
<gene>
    <name evidence="1" type="ORF">DA075_10130</name>
</gene>
<dbReference type="Gene3D" id="3.40.50.300">
    <property type="entry name" value="P-loop containing nucleotide triphosphate hydrolases"/>
    <property type="match status" value="1"/>
</dbReference>
<dbReference type="Proteomes" id="UP000244755">
    <property type="component" value="Chromosome 1"/>
</dbReference>
<reference evidence="1 2" key="1">
    <citation type="submission" date="2018-04" db="EMBL/GenBank/DDBJ databases">
        <title>Methylobacterium sp. PR1016A genome.</title>
        <authorList>
            <person name="Park W."/>
        </authorList>
    </citation>
    <scope>NUCLEOTIDE SEQUENCE [LARGE SCALE GENOMIC DNA]</scope>
    <source>
        <strain evidence="1 2">PR1016A</strain>
    </source>
</reference>
<accession>A0A2R4WI67</accession>
<evidence type="ECO:0000313" key="2">
    <source>
        <dbReference type="Proteomes" id="UP000244755"/>
    </source>
</evidence>
<name>A0A2R4WI67_9HYPH</name>
<evidence type="ECO:0000313" key="1">
    <source>
        <dbReference type="EMBL" id="AWB21228.1"/>
    </source>
</evidence>